<accession>A0A085NGQ7</accession>
<reference evidence="3 4" key="1">
    <citation type="journal article" date="2014" name="Nat. Genet.">
        <title>Genome and transcriptome of the porcine whipworm Trichuris suis.</title>
        <authorList>
            <person name="Jex A.R."/>
            <person name="Nejsum P."/>
            <person name="Schwarz E.M."/>
            <person name="Hu L."/>
            <person name="Young N.D."/>
            <person name="Hall R.S."/>
            <person name="Korhonen P.K."/>
            <person name="Liao S."/>
            <person name="Thamsborg S."/>
            <person name="Xia J."/>
            <person name="Xu P."/>
            <person name="Wang S."/>
            <person name="Scheerlinck J.P."/>
            <person name="Hofmann A."/>
            <person name="Sternberg P.W."/>
            <person name="Wang J."/>
            <person name="Gasser R.B."/>
        </authorList>
    </citation>
    <scope>NUCLEOTIDE SEQUENCE [LARGE SCALE GENOMIC DNA]</scope>
    <source>
        <strain evidence="3">DCEP-RM93F</strain>
        <strain evidence="2">DCEP-RM93M</strain>
    </source>
</reference>
<gene>
    <name evidence="2" type="ORF">M513_03673</name>
    <name evidence="3" type="ORF">M514_03673</name>
</gene>
<feature type="chain" id="PRO_5007379563" description="ShKT domain-containing protein" evidence="1">
    <location>
        <begin position="21"/>
        <end position="390"/>
    </location>
</feature>
<protein>
    <recommendedName>
        <fullName evidence="5">ShKT domain-containing protein</fullName>
    </recommendedName>
</protein>
<sequence length="390" mass="43325">MRACLKTAVAFLLCFSTVQLSNLPAHSFYCSLFPTLPKCCGSNGHPCLFPEKGNATANTALVRTSRQQQAAHMETMPDYCVRFRQDYLSHCDGLRSMDRSLEWMKFCSAYGVLCQLEEQCRQCEPDACQRCPQEACSHCPLQRQLPAAVTSNNWPSFDPRHTDFCDSFRLVALDKCSGFERGRLGELCDLYRQRCPPPAGMQTGQLKQWPKMASNSLVVQQICEKYRFVFKASCPGYEVQKIRPYCNTYRVYCCGEKPKMIFDGNVAVSRNVWGVGGIPFYPFNSEGLIAGGTRNNIGFGDWGGSWMRNKGVTDFWQQYRGVDANWQSGRYGYSQGFGVPLAGVSGATTAGVGIGEGVGIIGGLARSYVGMVAFCYELYKAGVIAHMPIM</sequence>
<evidence type="ECO:0000313" key="2">
    <source>
        <dbReference type="EMBL" id="KFD55333.1"/>
    </source>
</evidence>
<dbReference type="EMBL" id="KL367502">
    <property type="protein sequence ID" value="KFD68653.1"/>
    <property type="molecule type" value="Genomic_DNA"/>
</dbReference>
<proteinExistence type="predicted"/>
<feature type="signal peptide" evidence="1">
    <location>
        <begin position="1"/>
        <end position="20"/>
    </location>
</feature>
<organism evidence="3">
    <name type="scientific">Trichuris suis</name>
    <name type="common">pig whipworm</name>
    <dbReference type="NCBI Taxonomy" id="68888"/>
    <lineage>
        <taxon>Eukaryota</taxon>
        <taxon>Metazoa</taxon>
        <taxon>Ecdysozoa</taxon>
        <taxon>Nematoda</taxon>
        <taxon>Enoplea</taxon>
        <taxon>Dorylaimia</taxon>
        <taxon>Trichinellida</taxon>
        <taxon>Trichuridae</taxon>
        <taxon>Trichuris</taxon>
    </lineage>
</organism>
<evidence type="ECO:0000313" key="3">
    <source>
        <dbReference type="EMBL" id="KFD68653.1"/>
    </source>
</evidence>
<dbReference type="Proteomes" id="UP000030758">
    <property type="component" value="Unassembled WGS sequence"/>
</dbReference>
<name>A0A085NGQ7_9BILA</name>
<dbReference type="AlphaFoldDB" id="A0A085NGQ7"/>
<keyword evidence="1" id="KW-0732">Signal</keyword>
<evidence type="ECO:0008006" key="5">
    <source>
        <dbReference type="Google" id="ProtNLM"/>
    </source>
</evidence>
<dbReference type="Proteomes" id="UP000030764">
    <property type="component" value="Unassembled WGS sequence"/>
</dbReference>
<keyword evidence="4" id="KW-1185">Reference proteome</keyword>
<dbReference type="EMBL" id="KL363200">
    <property type="protein sequence ID" value="KFD55333.1"/>
    <property type="molecule type" value="Genomic_DNA"/>
</dbReference>
<evidence type="ECO:0000313" key="4">
    <source>
        <dbReference type="Proteomes" id="UP000030764"/>
    </source>
</evidence>
<evidence type="ECO:0000256" key="1">
    <source>
        <dbReference type="SAM" id="SignalP"/>
    </source>
</evidence>